<organism evidence="2 3">
    <name type="scientific">Pedococcus bigeumensis</name>
    <dbReference type="NCBI Taxonomy" id="433644"/>
    <lineage>
        <taxon>Bacteria</taxon>
        <taxon>Bacillati</taxon>
        <taxon>Actinomycetota</taxon>
        <taxon>Actinomycetes</taxon>
        <taxon>Micrococcales</taxon>
        <taxon>Intrasporangiaceae</taxon>
        <taxon>Pedococcus</taxon>
    </lineage>
</organism>
<dbReference type="Proteomes" id="UP000317722">
    <property type="component" value="Unassembled WGS sequence"/>
</dbReference>
<evidence type="ECO:0000313" key="2">
    <source>
        <dbReference type="EMBL" id="TPG18030.1"/>
    </source>
</evidence>
<feature type="domain" description="Bacterial bifunctional deaminase-reductase C-terminal" evidence="1">
    <location>
        <begin position="5"/>
        <end position="179"/>
    </location>
</feature>
<dbReference type="OrthoDB" id="7949219at2"/>
<dbReference type="RefSeq" id="WP_140737828.1">
    <property type="nucleotide sequence ID" value="NZ_RCZM01000002.1"/>
</dbReference>
<dbReference type="Pfam" id="PF01872">
    <property type="entry name" value="RibD_C"/>
    <property type="match status" value="1"/>
</dbReference>
<dbReference type="SUPFAM" id="SSF53597">
    <property type="entry name" value="Dihydrofolate reductase-like"/>
    <property type="match status" value="1"/>
</dbReference>
<reference evidence="2 3" key="1">
    <citation type="journal article" date="2019" name="Environ. Microbiol.">
        <title>Species interactions and distinct microbial communities in high Arctic permafrost affected cryosols are associated with the CH4 and CO2 gas fluxes.</title>
        <authorList>
            <person name="Altshuler I."/>
            <person name="Hamel J."/>
            <person name="Turney S."/>
            <person name="Magnuson E."/>
            <person name="Levesque R."/>
            <person name="Greer C."/>
            <person name="Whyte L.G."/>
        </authorList>
    </citation>
    <scope>NUCLEOTIDE SEQUENCE [LARGE SCALE GENOMIC DNA]</scope>
    <source>
        <strain evidence="2 3">S9.3A</strain>
    </source>
</reference>
<dbReference type="InterPro" id="IPR050765">
    <property type="entry name" value="Riboflavin_Biosynth_HTPR"/>
</dbReference>
<name>A0A502CZT0_9MICO</name>
<accession>A0A502CZT0</accession>
<dbReference type="PANTHER" id="PTHR38011">
    <property type="entry name" value="DIHYDROFOLATE REDUCTASE FAMILY PROTEIN (AFU_ORTHOLOGUE AFUA_8G06820)"/>
    <property type="match status" value="1"/>
</dbReference>
<sequence length="196" mass="21230">MARLHYTTIASLDGYVVDAAGSFDWAAPSEEVHAFVNDRERTIGTYLYGRRMYEVMRYWATDDADSDAQSKAATDYRRIWQAADKVVVSTTLDSVDTPRTELVATFDADAIRHRKATAAADLSIGGPTLAAEALRAGLVDEVGLFLHPVAVGGGTPALPRDTRVDLRLLEQHTFADGVVFLRYAVESADAPGPPAS</sequence>
<dbReference type="Gene3D" id="3.40.430.10">
    <property type="entry name" value="Dihydrofolate Reductase, subunit A"/>
    <property type="match status" value="1"/>
</dbReference>
<proteinExistence type="predicted"/>
<gene>
    <name evidence="2" type="ORF">EAH86_06355</name>
</gene>
<dbReference type="EMBL" id="RCZM01000002">
    <property type="protein sequence ID" value="TPG18030.1"/>
    <property type="molecule type" value="Genomic_DNA"/>
</dbReference>
<protein>
    <submittedName>
        <fullName evidence="2">Deaminase</fullName>
    </submittedName>
</protein>
<dbReference type="AlphaFoldDB" id="A0A502CZT0"/>
<dbReference type="PANTHER" id="PTHR38011:SF11">
    <property type="entry name" value="2,5-DIAMINO-6-RIBOSYLAMINO-4(3H)-PYRIMIDINONE 5'-PHOSPHATE REDUCTASE"/>
    <property type="match status" value="1"/>
</dbReference>
<evidence type="ECO:0000313" key="3">
    <source>
        <dbReference type="Proteomes" id="UP000317722"/>
    </source>
</evidence>
<comment type="caution">
    <text evidence="2">The sequence shown here is derived from an EMBL/GenBank/DDBJ whole genome shotgun (WGS) entry which is preliminary data.</text>
</comment>
<dbReference type="GO" id="GO:0009231">
    <property type="term" value="P:riboflavin biosynthetic process"/>
    <property type="evidence" value="ECO:0007669"/>
    <property type="project" value="InterPro"/>
</dbReference>
<evidence type="ECO:0000259" key="1">
    <source>
        <dbReference type="Pfam" id="PF01872"/>
    </source>
</evidence>
<keyword evidence="3" id="KW-1185">Reference proteome</keyword>
<dbReference type="GO" id="GO:0008703">
    <property type="term" value="F:5-amino-6-(5-phosphoribosylamino)uracil reductase activity"/>
    <property type="evidence" value="ECO:0007669"/>
    <property type="project" value="InterPro"/>
</dbReference>
<dbReference type="InterPro" id="IPR024072">
    <property type="entry name" value="DHFR-like_dom_sf"/>
</dbReference>
<dbReference type="InterPro" id="IPR002734">
    <property type="entry name" value="RibDG_C"/>
</dbReference>